<dbReference type="InterPro" id="IPR021109">
    <property type="entry name" value="Peptidase_aspartic_dom_sf"/>
</dbReference>
<dbReference type="Pfam" id="PF08284">
    <property type="entry name" value="RVP_2"/>
    <property type="match status" value="1"/>
</dbReference>
<reference evidence="2" key="1">
    <citation type="journal article" date="2022" name="Plant J.">
        <title>Strategies of tolerance reflected in two North American maple genomes.</title>
        <authorList>
            <person name="McEvoy S.L."/>
            <person name="Sezen U.U."/>
            <person name="Trouern-Trend A."/>
            <person name="McMahon S.M."/>
            <person name="Schaberg P.G."/>
            <person name="Yang J."/>
            <person name="Wegrzyn J.L."/>
            <person name="Swenson N.G."/>
        </authorList>
    </citation>
    <scope>NUCLEOTIDE SEQUENCE</scope>
    <source>
        <strain evidence="2">91603</strain>
    </source>
</reference>
<dbReference type="EMBL" id="JAJSOW010000106">
    <property type="protein sequence ID" value="KAI9162449.1"/>
    <property type="molecule type" value="Genomic_DNA"/>
</dbReference>
<gene>
    <name evidence="2" type="ORF">LWI28_027489</name>
</gene>
<dbReference type="AlphaFoldDB" id="A0AAD5IKT3"/>
<dbReference type="SUPFAM" id="SSF50630">
    <property type="entry name" value="Acid proteases"/>
    <property type="match status" value="1"/>
</dbReference>
<evidence type="ECO:0000313" key="2">
    <source>
        <dbReference type="EMBL" id="KAI9162449.1"/>
    </source>
</evidence>
<name>A0AAD5IKT3_ACENE</name>
<dbReference type="CDD" id="cd00303">
    <property type="entry name" value="retropepsin_like"/>
    <property type="match status" value="1"/>
</dbReference>
<accession>A0AAD5IKT3</accession>
<evidence type="ECO:0000313" key="3">
    <source>
        <dbReference type="Proteomes" id="UP001064489"/>
    </source>
</evidence>
<feature type="domain" description="Ty3 transposon capsid-like protein" evidence="1">
    <location>
        <begin position="90"/>
        <end position="255"/>
    </location>
</feature>
<dbReference type="PANTHER" id="PTHR15503">
    <property type="entry name" value="LDOC1 RELATED"/>
    <property type="match status" value="1"/>
</dbReference>
<dbReference type="PANTHER" id="PTHR15503:SF22">
    <property type="entry name" value="TRANSPOSON TY3-I GAG POLYPROTEIN"/>
    <property type="match status" value="1"/>
</dbReference>
<evidence type="ECO:0000259" key="1">
    <source>
        <dbReference type="Pfam" id="PF19259"/>
    </source>
</evidence>
<organism evidence="2 3">
    <name type="scientific">Acer negundo</name>
    <name type="common">Box elder</name>
    <dbReference type="NCBI Taxonomy" id="4023"/>
    <lineage>
        <taxon>Eukaryota</taxon>
        <taxon>Viridiplantae</taxon>
        <taxon>Streptophyta</taxon>
        <taxon>Embryophyta</taxon>
        <taxon>Tracheophyta</taxon>
        <taxon>Spermatophyta</taxon>
        <taxon>Magnoliopsida</taxon>
        <taxon>eudicotyledons</taxon>
        <taxon>Gunneridae</taxon>
        <taxon>Pentapetalae</taxon>
        <taxon>rosids</taxon>
        <taxon>malvids</taxon>
        <taxon>Sapindales</taxon>
        <taxon>Sapindaceae</taxon>
        <taxon>Hippocastanoideae</taxon>
        <taxon>Acereae</taxon>
        <taxon>Acer</taxon>
    </lineage>
</organism>
<keyword evidence="3" id="KW-1185">Reference proteome</keyword>
<comment type="caution">
    <text evidence="2">The sequence shown here is derived from an EMBL/GenBank/DDBJ whole genome shotgun (WGS) entry which is preliminary data.</text>
</comment>
<dbReference type="InterPro" id="IPR045358">
    <property type="entry name" value="Ty3_capsid"/>
</dbReference>
<dbReference type="Proteomes" id="UP001064489">
    <property type="component" value="Chromosome 2"/>
</dbReference>
<reference evidence="2" key="2">
    <citation type="submission" date="2023-02" db="EMBL/GenBank/DDBJ databases">
        <authorList>
            <person name="Swenson N.G."/>
            <person name="Wegrzyn J.L."/>
            <person name="Mcevoy S.L."/>
        </authorList>
    </citation>
    <scope>NUCLEOTIDE SEQUENCE</scope>
    <source>
        <strain evidence="2">91603</strain>
        <tissue evidence="2">Leaf</tissue>
    </source>
</reference>
<dbReference type="InterPro" id="IPR032567">
    <property type="entry name" value="RTL1-rel"/>
</dbReference>
<dbReference type="Pfam" id="PF19259">
    <property type="entry name" value="Ty3_capsid"/>
    <property type="match status" value="1"/>
</dbReference>
<dbReference type="Gene3D" id="2.40.70.10">
    <property type="entry name" value="Acid Proteases"/>
    <property type="match status" value="1"/>
</dbReference>
<sequence length="441" mass="49769">MEQLGQRVDGLEKALEALANGQKELVCQVTELVDKLSVQNSGPSIHVMGENSGSQSRRFVGRQTNQYNDHLAHTLSNLLPKTVKLDFPKYDGRVDPISWVYRAEQYFSMHGIPNSDRVTLASFHLEGDAQLWFQLLRQEIIYVSWDEFKEGLNSRFGPNQFLDHFGEPTKLQQTGTVLDYQSKFEKLLAKAGALPQPRQVSCFISGLKDSIRTDVQANRPTSLTMAIGLARLYEAREVTQRKQTTNSGRSTFQPRATIEMQIRYPPTQLSAPIKKTTTEELNERRKKGLCFHCNDKYGPVHECKRLFMIQASWEDSDEDEDMEVEEENGDSTIQTTPEISLHAMAGLRAPRTMRVGESLHYHSVEALIDSGSTHNFISTQLARRVGLQPNLERCLEVMVASGEKLVSGGKCKDVHLKVQKVPIIVDFFVLPLEGYDIVLGT</sequence>
<proteinExistence type="predicted"/>
<protein>
    <recommendedName>
        <fullName evidence="1">Ty3 transposon capsid-like protein domain-containing protein</fullName>
    </recommendedName>
</protein>